<dbReference type="PROSITE" id="PS01359">
    <property type="entry name" value="ZF_PHD_1"/>
    <property type="match status" value="1"/>
</dbReference>
<evidence type="ECO:0000256" key="7">
    <source>
        <dbReference type="ARBA" id="ARBA00037400"/>
    </source>
</evidence>
<dbReference type="InterPro" id="IPR011011">
    <property type="entry name" value="Znf_FYVE_PHD"/>
</dbReference>
<comment type="caution">
    <text evidence="11">The sequence shown here is derived from an EMBL/GenBank/DDBJ whole genome shotgun (WGS) entry which is preliminary data.</text>
</comment>
<dbReference type="PROSITE" id="PS50016">
    <property type="entry name" value="ZF_PHD_2"/>
    <property type="match status" value="1"/>
</dbReference>
<dbReference type="CDD" id="cd15635">
    <property type="entry name" value="PHD_PYGO1"/>
    <property type="match status" value="1"/>
</dbReference>
<keyword evidence="3" id="KW-0479">Metal-binding</keyword>
<protein>
    <submittedName>
        <fullName evidence="11">Pygopus-like 1</fullName>
    </submittedName>
</protein>
<organism evidence="11 12">
    <name type="scientific">Silurus asotus</name>
    <name type="common">Amur catfish</name>
    <name type="synonym">Parasilurus asotus</name>
    <dbReference type="NCBI Taxonomy" id="30991"/>
    <lineage>
        <taxon>Eukaryota</taxon>
        <taxon>Metazoa</taxon>
        <taxon>Chordata</taxon>
        <taxon>Craniata</taxon>
        <taxon>Vertebrata</taxon>
        <taxon>Euteleostomi</taxon>
        <taxon>Actinopterygii</taxon>
        <taxon>Neopterygii</taxon>
        <taxon>Teleostei</taxon>
        <taxon>Ostariophysi</taxon>
        <taxon>Siluriformes</taxon>
        <taxon>Siluridae</taxon>
        <taxon>Silurus</taxon>
    </lineage>
</organism>
<keyword evidence="6" id="KW-0539">Nucleus</keyword>
<proteinExistence type="predicted"/>
<evidence type="ECO:0000256" key="1">
    <source>
        <dbReference type="ARBA" id="ARBA00004123"/>
    </source>
</evidence>
<dbReference type="AlphaFoldDB" id="A0AAD5A7N6"/>
<dbReference type="SUPFAM" id="SSF57903">
    <property type="entry name" value="FYVE/PHD zinc finger"/>
    <property type="match status" value="1"/>
</dbReference>
<dbReference type="InterPro" id="IPR001965">
    <property type="entry name" value="Znf_PHD"/>
</dbReference>
<dbReference type="EMBL" id="MU567224">
    <property type="protein sequence ID" value="KAI5611358.1"/>
    <property type="molecule type" value="Genomic_DNA"/>
</dbReference>
<dbReference type="Pfam" id="PF00628">
    <property type="entry name" value="PHD"/>
    <property type="match status" value="1"/>
</dbReference>
<keyword evidence="5" id="KW-0862">Zinc</keyword>
<dbReference type="Proteomes" id="UP001205998">
    <property type="component" value="Unassembled WGS sequence"/>
</dbReference>
<evidence type="ECO:0000313" key="12">
    <source>
        <dbReference type="Proteomes" id="UP001205998"/>
    </source>
</evidence>
<evidence type="ECO:0000256" key="5">
    <source>
        <dbReference type="ARBA" id="ARBA00022833"/>
    </source>
</evidence>
<evidence type="ECO:0000256" key="3">
    <source>
        <dbReference type="ARBA" id="ARBA00022723"/>
    </source>
</evidence>
<dbReference type="SMART" id="SM00249">
    <property type="entry name" value="PHD"/>
    <property type="match status" value="1"/>
</dbReference>
<feature type="region of interest" description="Disordered" evidence="9">
    <location>
        <begin position="274"/>
        <end position="319"/>
    </location>
</feature>
<dbReference type="InterPro" id="IPR019787">
    <property type="entry name" value="Znf_PHD-finger"/>
</dbReference>
<keyword evidence="2" id="KW-0879">Wnt signaling pathway</keyword>
<feature type="domain" description="PHD-type" evidence="10">
    <location>
        <begin position="321"/>
        <end position="379"/>
    </location>
</feature>
<keyword evidence="4 8" id="KW-0863">Zinc-finger</keyword>
<dbReference type="InterPro" id="IPR013083">
    <property type="entry name" value="Znf_RING/FYVE/PHD"/>
</dbReference>
<evidence type="ECO:0000256" key="6">
    <source>
        <dbReference type="ARBA" id="ARBA00023242"/>
    </source>
</evidence>
<accession>A0AAD5A7N6</accession>
<name>A0AAD5A7N6_SILAS</name>
<feature type="compositionally biased region" description="Basic and acidic residues" evidence="9">
    <location>
        <begin position="1"/>
        <end position="11"/>
    </location>
</feature>
<evidence type="ECO:0000256" key="9">
    <source>
        <dbReference type="SAM" id="MobiDB-lite"/>
    </source>
</evidence>
<feature type="region of interest" description="Disordered" evidence="9">
    <location>
        <begin position="215"/>
        <end position="260"/>
    </location>
</feature>
<evidence type="ECO:0000256" key="4">
    <source>
        <dbReference type="ARBA" id="ARBA00022771"/>
    </source>
</evidence>
<keyword evidence="12" id="KW-1185">Reference proteome</keyword>
<evidence type="ECO:0000259" key="10">
    <source>
        <dbReference type="PROSITE" id="PS50016"/>
    </source>
</evidence>
<dbReference type="GO" id="GO:0008270">
    <property type="term" value="F:zinc ion binding"/>
    <property type="evidence" value="ECO:0007669"/>
    <property type="project" value="UniProtKB-KW"/>
</dbReference>
<reference evidence="11" key="1">
    <citation type="submission" date="2018-07" db="EMBL/GenBank/DDBJ databases">
        <title>Comparative genomics of catfishes provides insights into carnivory and benthic adaptation.</title>
        <authorList>
            <person name="Zhang Y."/>
            <person name="Wang D."/>
            <person name="Peng Z."/>
            <person name="Zheng S."/>
            <person name="Shao F."/>
            <person name="Tao W."/>
        </authorList>
    </citation>
    <scope>NUCLEOTIDE SEQUENCE</scope>
    <source>
        <strain evidence="11">Chongqing</strain>
    </source>
</reference>
<dbReference type="GO" id="GO:0016055">
    <property type="term" value="P:Wnt signaling pathway"/>
    <property type="evidence" value="ECO:0007669"/>
    <property type="project" value="UniProtKB-KW"/>
</dbReference>
<gene>
    <name evidence="11" type="ORF">C0J50_4881</name>
</gene>
<dbReference type="PANTHER" id="PTHR23194">
    <property type="entry name" value="PYGOPUS"/>
    <property type="match status" value="1"/>
</dbReference>
<feature type="region of interest" description="Disordered" evidence="9">
    <location>
        <begin position="1"/>
        <end position="44"/>
    </location>
</feature>
<evidence type="ECO:0000313" key="11">
    <source>
        <dbReference type="EMBL" id="KAI5611358.1"/>
    </source>
</evidence>
<dbReference type="PANTHER" id="PTHR23194:SF3">
    <property type="entry name" value="PYGOPUS HOMOLOG 1"/>
    <property type="match status" value="1"/>
</dbReference>
<dbReference type="FunFam" id="3.30.40.10:FF:000107">
    <property type="entry name" value="pygopus homolog 1"/>
    <property type="match status" value="1"/>
</dbReference>
<evidence type="ECO:0000256" key="8">
    <source>
        <dbReference type="PROSITE-ProRule" id="PRU00146"/>
    </source>
</evidence>
<dbReference type="InterPro" id="IPR019786">
    <property type="entry name" value="Zinc_finger_PHD-type_CS"/>
</dbReference>
<dbReference type="Gene3D" id="3.30.40.10">
    <property type="entry name" value="Zinc/RING finger domain, C3HC4 (zinc finger)"/>
    <property type="match status" value="1"/>
</dbReference>
<dbReference type="GO" id="GO:0005634">
    <property type="term" value="C:nucleus"/>
    <property type="evidence" value="ECO:0007669"/>
    <property type="project" value="UniProtKB-SubCell"/>
</dbReference>
<comment type="function">
    <text evidence="7">Involved in signal transduction through the Wnt pathway.</text>
</comment>
<evidence type="ECO:0000256" key="2">
    <source>
        <dbReference type="ARBA" id="ARBA00022687"/>
    </source>
</evidence>
<dbReference type="InterPro" id="IPR052475">
    <property type="entry name" value="Wnt_Signal_Transd_Protein"/>
</dbReference>
<sequence length="403" mass="43828">MSTEQDKESFSFKRNRGGDGALDGLGGPGVLLGSPDKKRRKSNTQVAAAFGTLSEYAPPPNTSSDHLVALNPFDDNYNESLKPPNNPYFGASQYPGFGGYGMPRMVPHVQNRMPAPFGSPFQIRNQPHLFPQNPMGPMGFNRTPVFNYTHPENPGFANQPVFNNSPGMHQHFKPGPGENVLQLSSMNQNHRSDLMFSPEVTGCGNRLAVKSGLDMSPGLNFAQPMTPKQEASEKNATPPRKPSQILEEGGAQENQAELKGKNRSNLELGAEKLNGVLHPQKSPQAATEHGGERNRRQANNKTGSTNRKRSRTSNSAPSEPVYPCGICLGEVNDDQEAILCEALCQKWFHRVCTGMTETAYNLLTAETDAVWGCDACMDQKDGAQLLKTREGSNSATANIEGQT</sequence>
<comment type="subcellular location">
    <subcellularLocation>
        <location evidence="1">Nucleus</location>
    </subcellularLocation>
</comment>
<feature type="compositionally biased region" description="Gly residues" evidence="9">
    <location>
        <begin position="18"/>
        <end position="30"/>
    </location>
</feature>